<organism evidence="2 3">
    <name type="scientific">Colletotrichum higginsianum (strain IMI 349063)</name>
    <name type="common">Crucifer anthracnose fungus</name>
    <dbReference type="NCBI Taxonomy" id="759273"/>
    <lineage>
        <taxon>Eukaryota</taxon>
        <taxon>Fungi</taxon>
        <taxon>Dikarya</taxon>
        <taxon>Ascomycota</taxon>
        <taxon>Pezizomycotina</taxon>
        <taxon>Sordariomycetes</taxon>
        <taxon>Hypocreomycetidae</taxon>
        <taxon>Glomerellales</taxon>
        <taxon>Glomerellaceae</taxon>
        <taxon>Colletotrichum</taxon>
        <taxon>Colletotrichum destructivum species complex</taxon>
    </lineage>
</organism>
<dbReference type="EMBL" id="LTAN01000007">
    <property type="protein sequence ID" value="OBR06795.1"/>
    <property type="molecule type" value="Genomic_DNA"/>
</dbReference>
<proteinExistence type="predicted"/>
<dbReference type="GeneID" id="28869996"/>
<accession>A0A1B7Y488</accession>
<gene>
    <name evidence="2" type="ORF">CH63R_10915</name>
</gene>
<dbReference type="AlphaFoldDB" id="A0A1B7Y488"/>
<name>A0A1B7Y488_COLHI</name>
<dbReference type="KEGG" id="chig:CH63R_10915"/>
<keyword evidence="3" id="KW-1185">Reference proteome</keyword>
<feature type="compositionally biased region" description="Acidic residues" evidence="1">
    <location>
        <begin position="52"/>
        <end position="67"/>
    </location>
</feature>
<evidence type="ECO:0000313" key="2">
    <source>
        <dbReference type="EMBL" id="OBR06795.1"/>
    </source>
</evidence>
<feature type="region of interest" description="Disordered" evidence="1">
    <location>
        <begin position="44"/>
        <end position="89"/>
    </location>
</feature>
<dbReference type="Proteomes" id="UP000092177">
    <property type="component" value="Unassembled WGS sequence"/>
</dbReference>
<dbReference type="VEuPathDB" id="FungiDB:CH63R_10915"/>
<evidence type="ECO:0000313" key="3">
    <source>
        <dbReference type="Proteomes" id="UP000092177"/>
    </source>
</evidence>
<protein>
    <submittedName>
        <fullName evidence="2">Uncharacterized protein</fullName>
    </submittedName>
</protein>
<dbReference type="RefSeq" id="XP_018155313.1">
    <property type="nucleotide sequence ID" value="XM_018305889.1"/>
</dbReference>
<comment type="caution">
    <text evidence="2">The sequence shown here is derived from an EMBL/GenBank/DDBJ whole genome shotgun (WGS) entry which is preliminary data.</text>
</comment>
<evidence type="ECO:0000256" key="1">
    <source>
        <dbReference type="SAM" id="MobiDB-lite"/>
    </source>
</evidence>
<reference evidence="3" key="1">
    <citation type="journal article" date="2017" name="BMC Genomics">
        <title>Gapless genome assembly of Colletotrichum higginsianum reveals chromosome structure and association of transposable elements with secondary metabolite gene clusters.</title>
        <authorList>
            <person name="Dallery J.-F."/>
            <person name="Lapalu N."/>
            <person name="Zampounis A."/>
            <person name="Pigne S."/>
            <person name="Luyten I."/>
            <person name="Amselem J."/>
            <person name="Wittenberg A.H.J."/>
            <person name="Zhou S."/>
            <person name="de Queiroz M.V."/>
            <person name="Robin G.P."/>
            <person name="Auger A."/>
            <person name="Hainaut M."/>
            <person name="Henrissat B."/>
            <person name="Kim K.-T."/>
            <person name="Lee Y.-H."/>
            <person name="Lespinet O."/>
            <person name="Schwartz D.C."/>
            <person name="Thon M.R."/>
            <person name="O'Connell R.J."/>
        </authorList>
    </citation>
    <scope>NUCLEOTIDE SEQUENCE [LARGE SCALE GENOMIC DNA]</scope>
    <source>
        <strain evidence="3">IMI 349063</strain>
    </source>
</reference>
<sequence length="89" mass="10559">MLRGYRDWTADDHRLWDRLQNLQEKYLKERRGYWWDSAQEKDFADEVHSGSDSEEVDYEETSSDASEEDLKLPDAEDEVTLSEDTQAIL</sequence>